<keyword evidence="4" id="KW-1185">Reference proteome</keyword>
<dbReference type="EMBL" id="OC918811">
    <property type="protein sequence ID" value="CAD7650163.1"/>
    <property type="molecule type" value="Genomic_DNA"/>
</dbReference>
<gene>
    <name evidence="3" type="ORF">ONB1V03_LOCUS7664</name>
</gene>
<protein>
    <submittedName>
        <fullName evidence="3">Uncharacterized protein</fullName>
    </submittedName>
</protein>
<evidence type="ECO:0000256" key="1">
    <source>
        <dbReference type="SAM" id="MobiDB-lite"/>
    </source>
</evidence>
<dbReference type="Proteomes" id="UP000728032">
    <property type="component" value="Unassembled WGS sequence"/>
</dbReference>
<evidence type="ECO:0000256" key="2">
    <source>
        <dbReference type="SAM" id="SignalP"/>
    </source>
</evidence>
<keyword evidence="2" id="KW-0732">Signal</keyword>
<sequence length="400" mass="44664">MRLLLAFIVLVVGINADREVIVIPREQPLAGEQPDYRQQQHLQINNVGPVPKAIVISGGDGEPVGDSQPLMNAVLMNAIRNQMNRRDANGTDIPEVVIADPEQQPQVVQQLQRGSGEQEVVEKVYKLPAMTRMISSEEQTDAKDYQPSRKHQLWRSPIPFLHEGCPMHNQMQHQIHTHKKSAKGLRRRGRRQHKTTTTTTTTTAPVVDIDNEVQRPQLPPPLRSLLPSILMSRLSGRPEPDSETPEPAFNPIGAGMPARGAIIMSISRPHSDSSPMLPFLAPKPAADMFSPIPRIPLLMAIIRKRLMESSAPGEESPQLPALPDVQPIGPFNPFLALLAKIRNRIVEKSQELSPKEFTNANKDKKFSFNFNVNLTINNNYGDREARVVRKPFSFPLFASL</sequence>
<reference evidence="3" key="1">
    <citation type="submission" date="2020-11" db="EMBL/GenBank/DDBJ databases">
        <authorList>
            <person name="Tran Van P."/>
        </authorList>
    </citation>
    <scope>NUCLEOTIDE SEQUENCE</scope>
</reference>
<organism evidence="3">
    <name type="scientific">Oppiella nova</name>
    <dbReference type="NCBI Taxonomy" id="334625"/>
    <lineage>
        <taxon>Eukaryota</taxon>
        <taxon>Metazoa</taxon>
        <taxon>Ecdysozoa</taxon>
        <taxon>Arthropoda</taxon>
        <taxon>Chelicerata</taxon>
        <taxon>Arachnida</taxon>
        <taxon>Acari</taxon>
        <taxon>Acariformes</taxon>
        <taxon>Sarcoptiformes</taxon>
        <taxon>Oribatida</taxon>
        <taxon>Brachypylina</taxon>
        <taxon>Oppioidea</taxon>
        <taxon>Oppiidae</taxon>
        <taxon>Oppiella</taxon>
    </lineage>
</organism>
<proteinExistence type="predicted"/>
<dbReference type="OrthoDB" id="10682026at2759"/>
<accession>A0A7R9M0S8</accession>
<dbReference type="EMBL" id="CAJPVJ010003986">
    <property type="protein sequence ID" value="CAG2168171.1"/>
    <property type="molecule type" value="Genomic_DNA"/>
</dbReference>
<dbReference type="AlphaFoldDB" id="A0A7R9M0S8"/>
<name>A0A7R9M0S8_9ACAR</name>
<evidence type="ECO:0000313" key="3">
    <source>
        <dbReference type="EMBL" id="CAD7650163.1"/>
    </source>
</evidence>
<feature type="chain" id="PRO_5035592199" evidence="2">
    <location>
        <begin position="17"/>
        <end position="400"/>
    </location>
</feature>
<evidence type="ECO:0000313" key="4">
    <source>
        <dbReference type="Proteomes" id="UP000728032"/>
    </source>
</evidence>
<feature type="signal peptide" evidence="2">
    <location>
        <begin position="1"/>
        <end position="16"/>
    </location>
</feature>
<feature type="region of interest" description="Disordered" evidence="1">
    <location>
        <begin position="179"/>
        <end position="200"/>
    </location>
</feature>
<feature type="compositionally biased region" description="Basic residues" evidence="1">
    <location>
        <begin position="179"/>
        <end position="194"/>
    </location>
</feature>